<dbReference type="SUPFAM" id="SSF53098">
    <property type="entry name" value="Ribonuclease H-like"/>
    <property type="match status" value="1"/>
</dbReference>
<dbReference type="InterPro" id="IPR012337">
    <property type="entry name" value="RNaseH-like_sf"/>
</dbReference>
<gene>
    <name evidence="3" type="ORF">MEUPH1_LOCUS23100</name>
</gene>
<comment type="caution">
    <text evidence="3">The sequence shown here is derived from an EMBL/GenBank/DDBJ whole genome shotgun (WGS) entry which is preliminary data.</text>
</comment>
<accession>A0AAV0XLQ9</accession>
<sequence>MDIRKFFGGREKRKLPEISSSGSDEHEGIYKIPKSSNEPSTSYDRNTRNADPSTSKKLTNEERFENDIGQWVGRSNHLTTSQKMDILKRCWTPPENYNFSEDAIAVGSKRKFNHSWLQAYAPWLAYSKILKGALCLYCEKSPRCFRFIYHQTFYTIQTIHAVANKSIFIMSVILIAKYSKLLEPVVNALQSKNLDLLKCSNFIKKIVVIVKDHREHADTEIQELLTAANIAAENIGAEINLPRIVKQQQHRSNPPALNSAEFWKRSLLIPYLDSLISSLERRFSDENIPAFSLLLLHPSNMLDMNTKEFKLKINDFANYYQIKDLESEAELWYNIWKEKKLAKSKLSDMEMSEVVEETDIFFPKIKQALHISLAQPCTTSTIERSFSTLRRVKTWLRSTMTENRLNGLCILSVHRKLLDEKKEEMQQKILSRFCEDSRRLSLL</sequence>
<proteinExistence type="predicted"/>
<dbReference type="InterPro" id="IPR008906">
    <property type="entry name" value="HATC_C_dom"/>
</dbReference>
<dbReference type="InterPro" id="IPR052958">
    <property type="entry name" value="IFN-induced_PKR_regulator"/>
</dbReference>
<dbReference type="Proteomes" id="UP001160148">
    <property type="component" value="Unassembled WGS sequence"/>
</dbReference>
<dbReference type="PANTHER" id="PTHR46289">
    <property type="entry name" value="52 KDA REPRESSOR OF THE INHIBITOR OF THE PROTEIN KINASE-LIKE PROTEIN-RELATED"/>
    <property type="match status" value="1"/>
</dbReference>
<evidence type="ECO:0000313" key="3">
    <source>
        <dbReference type="EMBL" id="CAI6368777.1"/>
    </source>
</evidence>
<feature type="compositionally biased region" description="Basic and acidic residues" evidence="1">
    <location>
        <begin position="1"/>
        <end position="16"/>
    </location>
</feature>
<feature type="domain" description="HAT C-terminal dimerisation" evidence="2">
    <location>
        <begin position="338"/>
        <end position="416"/>
    </location>
</feature>
<dbReference type="PANTHER" id="PTHR46289:SF14">
    <property type="entry name" value="DUF4371 DOMAIN-CONTAINING PROTEIN"/>
    <property type="match status" value="1"/>
</dbReference>
<dbReference type="GO" id="GO:0046983">
    <property type="term" value="F:protein dimerization activity"/>
    <property type="evidence" value="ECO:0007669"/>
    <property type="project" value="InterPro"/>
</dbReference>
<organism evidence="3 4">
    <name type="scientific">Macrosiphum euphorbiae</name>
    <name type="common">potato aphid</name>
    <dbReference type="NCBI Taxonomy" id="13131"/>
    <lineage>
        <taxon>Eukaryota</taxon>
        <taxon>Metazoa</taxon>
        <taxon>Ecdysozoa</taxon>
        <taxon>Arthropoda</taxon>
        <taxon>Hexapoda</taxon>
        <taxon>Insecta</taxon>
        <taxon>Pterygota</taxon>
        <taxon>Neoptera</taxon>
        <taxon>Paraneoptera</taxon>
        <taxon>Hemiptera</taxon>
        <taxon>Sternorrhyncha</taxon>
        <taxon>Aphidomorpha</taxon>
        <taxon>Aphidoidea</taxon>
        <taxon>Aphididae</taxon>
        <taxon>Macrosiphini</taxon>
        <taxon>Macrosiphum</taxon>
    </lineage>
</organism>
<dbReference type="Pfam" id="PF05699">
    <property type="entry name" value="Dimer_Tnp_hAT"/>
    <property type="match status" value="1"/>
</dbReference>
<reference evidence="3 4" key="1">
    <citation type="submission" date="2023-01" db="EMBL/GenBank/DDBJ databases">
        <authorList>
            <person name="Whitehead M."/>
        </authorList>
    </citation>
    <scope>NUCLEOTIDE SEQUENCE [LARGE SCALE GENOMIC DNA]</scope>
</reference>
<dbReference type="AlphaFoldDB" id="A0AAV0XLQ9"/>
<evidence type="ECO:0000313" key="4">
    <source>
        <dbReference type="Proteomes" id="UP001160148"/>
    </source>
</evidence>
<evidence type="ECO:0000259" key="2">
    <source>
        <dbReference type="Pfam" id="PF05699"/>
    </source>
</evidence>
<dbReference type="EMBL" id="CARXXK010000005">
    <property type="protein sequence ID" value="CAI6368777.1"/>
    <property type="molecule type" value="Genomic_DNA"/>
</dbReference>
<keyword evidence="4" id="KW-1185">Reference proteome</keyword>
<evidence type="ECO:0000256" key="1">
    <source>
        <dbReference type="SAM" id="MobiDB-lite"/>
    </source>
</evidence>
<name>A0AAV0XLQ9_9HEMI</name>
<protein>
    <recommendedName>
        <fullName evidence="2">HAT C-terminal dimerisation domain-containing protein</fullName>
    </recommendedName>
</protein>
<feature type="compositionally biased region" description="Polar residues" evidence="1">
    <location>
        <begin position="34"/>
        <end position="57"/>
    </location>
</feature>
<feature type="region of interest" description="Disordered" evidence="1">
    <location>
        <begin position="1"/>
        <end position="59"/>
    </location>
</feature>